<accession>A0A3L8E424</accession>
<gene>
    <name evidence="5" type="ORF">DMN91_001180</name>
</gene>
<comment type="similarity">
    <text evidence="1">Belongs to the UDP-glycosyltransferase family.</text>
</comment>
<reference evidence="5 6" key="1">
    <citation type="journal article" date="2018" name="Genome Res.">
        <title>The genomic architecture and molecular evolution of ant odorant receptors.</title>
        <authorList>
            <person name="McKenzie S.K."/>
            <person name="Kronauer D.J.C."/>
        </authorList>
    </citation>
    <scope>NUCLEOTIDE SEQUENCE [LARGE SCALE GENOMIC DNA]</scope>
    <source>
        <strain evidence="5">Clonal line C1</strain>
    </source>
</reference>
<sequence length="538" mass="61420">MRLITGISPIIAALWVLVTVNAAHSKRLLIITPAPSYSHQIVFRALCLALNKRGHEIVVLTPNILNDSSLINYTEIDFGFEYEKIDDTDLSQTRWNLTQLGGLKTRLLRLGHDIAEDVLSHPDLVKYYANNTNEHFDAVIAEMIMTPAIYMLAHRFNAPLIGIMSMDLQNCHRFNLGSPVLPSHPSNWELENFTGLNLPFWKRLVNYVNTWWSIHSWFNNFANKQQQIAEKYFGKDIPHIIDIAKNMSLVLINQEPVLAYARPEIPNIVHFSGLHIAKTPPPLPKNLKSFLDGATNGFVYMSLGTNVKSKFLPKGMLETFTNAFADLPYRVLWKFENDSFHVPANVFISKWIPQQGVLAHPNIRLFIYQGGLQSTEEAVHYAVPLIGIPFVFDQMYQVMKMVSLRVAKHLDIVQLTTPELRDAVLEVAGDRRYKDRMAALRVLTKDKPYDSLENVIWWIEYVMRHNGASHLRFDGVDSAWYQQCDLDLIVFLTTTVFVTLCAFLSLAGWGLMQLYKRCDKNNACEQLQTFTNGKVKAA</sequence>
<evidence type="ECO:0000256" key="3">
    <source>
        <dbReference type="ARBA" id="ARBA00022679"/>
    </source>
</evidence>
<dbReference type="AlphaFoldDB" id="A0A3L8E424"/>
<evidence type="ECO:0000256" key="2">
    <source>
        <dbReference type="ARBA" id="ARBA00022676"/>
    </source>
</evidence>
<keyword evidence="4" id="KW-0812">Transmembrane</keyword>
<dbReference type="CDD" id="cd03784">
    <property type="entry name" value="GT1_Gtf-like"/>
    <property type="match status" value="1"/>
</dbReference>
<dbReference type="OrthoDB" id="5835829at2759"/>
<dbReference type="FunFam" id="3.40.50.2000:FF:000021">
    <property type="entry name" value="UDP-glucuronosyltransferase"/>
    <property type="match status" value="1"/>
</dbReference>
<keyword evidence="4" id="KW-1133">Transmembrane helix</keyword>
<evidence type="ECO:0000313" key="6">
    <source>
        <dbReference type="Proteomes" id="UP000279307"/>
    </source>
</evidence>
<evidence type="ECO:0000256" key="4">
    <source>
        <dbReference type="SAM" id="Phobius"/>
    </source>
</evidence>
<protein>
    <recommendedName>
        <fullName evidence="7">Ecdysteroid UDP-glucosyltransferase</fullName>
    </recommendedName>
</protein>
<dbReference type="PANTHER" id="PTHR48043:SF159">
    <property type="entry name" value="EG:EG0003.4 PROTEIN-RELATED"/>
    <property type="match status" value="1"/>
</dbReference>
<name>A0A3L8E424_OOCBI</name>
<dbReference type="Gene3D" id="3.40.50.2000">
    <property type="entry name" value="Glycogen Phosphorylase B"/>
    <property type="match status" value="2"/>
</dbReference>
<keyword evidence="4" id="KW-0472">Membrane</keyword>
<dbReference type="EMBL" id="QOIP01000001">
    <property type="protein sequence ID" value="RLU27376.1"/>
    <property type="molecule type" value="Genomic_DNA"/>
</dbReference>
<feature type="transmembrane region" description="Helical" evidence="4">
    <location>
        <begin position="488"/>
        <end position="511"/>
    </location>
</feature>
<organism evidence="5 6">
    <name type="scientific">Ooceraea biroi</name>
    <name type="common">Clonal raider ant</name>
    <name type="synonym">Cerapachys biroi</name>
    <dbReference type="NCBI Taxonomy" id="2015173"/>
    <lineage>
        <taxon>Eukaryota</taxon>
        <taxon>Metazoa</taxon>
        <taxon>Ecdysozoa</taxon>
        <taxon>Arthropoda</taxon>
        <taxon>Hexapoda</taxon>
        <taxon>Insecta</taxon>
        <taxon>Pterygota</taxon>
        <taxon>Neoptera</taxon>
        <taxon>Endopterygota</taxon>
        <taxon>Hymenoptera</taxon>
        <taxon>Apocrita</taxon>
        <taxon>Aculeata</taxon>
        <taxon>Formicoidea</taxon>
        <taxon>Formicidae</taxon>
        <taxon>Dorylinae</taxon>
        <taxon>Ooceraea</taxon>
    </lineage>
</organism>
<evidence type="ECO:0008006" key="7">
    <source>
        <dbReference type="Google" id="ProtNLM"/>
    </source>
</evidence>
<dbReference type="Pfam" id="PF00201">
    <property type="entry name" value="UDPGT"/>
    <property type="match status" value="1"/>
</dbReference>
<keyword evidence="2" id="KW-0328">Glycosyltransferase</keyword>
<proteinExistence type="inferred from homology"/>
<evidence type="ECO:0000313" key="5">
    <source>
        <dbReference type="EMBL" id="RLU27376.1"/>
    </source>
</evidence>
<keyword evidence="3" id="KW-0808">Transferase</keyword>
<dbReference type="InterPro" id="IPR002213">
    <property type="entry name" value="UDP_glucos_trans"/>
</dbReference>
<dbReference type="InterPro" id="IPR050271">
    <property type="entry name" value="UDP-glycosyltransferase"/>
</dbReference>
<dbReference type="SUPFAM" id="SSF53756">
    <property type="entry name" value="UDP-Glycosyltransferase/glycogen phosphorylase"/>
    <property type="match status" value="1"/>
</dbReference>
<dbReference type="PANTHER" id="PTHR48043">
    <property type="entry name" value="EG:EG0003.4 PROTEIN-RELATED"/>
    <property type="match status" value="1"/>
</dbReference>
<comment type="caution">
    <text evidence="5">The sequence shown here is derived from an EMBL/GenBank/DDBJ whole genome shotgun (WGS) entry which is preliminary data.</text>
</comment>
<evidence type="ECO:0000256" key="1">
    <source>
        <dbReference type="ARBA" id="ARBA00009995"/>
    </source>
</evidence>
<dbReference type="GO" id="GO:0008194">
    <property type="term" value="F:UDP-glycosyltransferase activity"/>
    <property type="evidence" value="ECO:0007669"/>
    <property type="project" value="InterPro"/>
</dbReference>
<dbReference type="Proteomes" id="UP000279307">
    <property type="component" value="Chromosome 1"/>
</dbReference>